<keyword evidence="6 9" id="KW-1133">Transmembrane helix</keyword>
<feature type="domain" description="MotA/TolQ/ExbB proton channel" evidence="10">
    <location>
        <begin position="114"/>
        <end position="224"/>
    </location>
</feature>
<sequence length="243" mass="26242">MSLLASPFVLAIAEAAENAFGPKQIWEAASPVNKVIIGILICLILLQIYTAIERGIVYAQSNSASRKFLKLFMDTLRRGDFEAAKRAATTHNKSHIALVLKHGLDIFQYEKQLKALHESHDVIQPVERAIVRGTAEVTDLLKKGMLGLATIGALAPFIGLLGTVIGIIKVFSDLKTKGAGDINALAGSIGEALGTTALGLMAAIPAVWIYNLYTAQQDKMVTNINNAASQMIDEFIRRESQQA</sequence>
<proteinExistence type="inferred from homology"/>
<gene>
    <name evidence="11" type="ORF">METEAL_29390</name>
</gene>
<reference evidence="12" key="1">
    <citation type="journal article" date="2023" name="Int. J. Syst. Evol. Microbiol.">
        <title>Mesoterricola silvestris gen. nov., sp. nov., Mesoterricola sediminis sp. nov., Geothrix oryzae sp. nov., Geothrix edaphica sp. nov., Geothrix rubra sp. nov., and Geothrix limicola sp. nov., six novel members of Acidobacteriota isolated from soils.</title>
        <authorList>
            <person name="Itoh H."/>
            <person name="Sugisawa Y."/>
            <person name="Mise K."/>
            <person name="Xu Z."/>
            <person name="Kuniyasu M."/>
            <person name="Ushijima N."/>
            <person name="Kawano K."/>
            <person name="Kobayashi E."/>
            <person name="Shiratori Y."/>
            <person name="Masuda Y."/>
            <person name="Senoo K."/>
        </authorList>
    </citation>
    <scope>NUCLEOTIDE SEQUENCE [LARGE SCALE GENOMIC DNA]</scope>
    <source>
        <strain evidence="12">W79</strain>
    </source>
</reference>
<dbReference type="InterPro" id="IPR002898">
    <property type="entry name" value="MotA_ExbB_proton_chnl"/>
</dbReference>
<evidence type="ECO:0000256" key="9">
    <source>
        <dbReference type="SAM" id="Phobius"/>
    </source>
</evidence>
<evidence type="ECO:0000259" key="10">
    <source>
        <dbReference type="Pfam" id="PF01618"/>
    </source>
</evidence>
<comment type="similarity">
    <text evidence="8">Belongs to the exbB/tolQ family.</text>
</comment>
<feature type="transmembrane region" description="Helical" evidence="9">
    <location>
        <begin position="146"/>
        <end position="172"/>
    </location>
</feature>
<evidence type="ECO:0000256" key="6">
    <source>
        <dbReference type="ARBA" id="ARBA00022989"/>
    </source>
</evidence>
<dbReference type="InterPro" id="IPR050790">
    <property type="entry name" value="ExbB/TolQ_transport"/>
</dbReference>
<accession>A0AA48GQC0</accession>
<dbReference type="Pfam" id="PF01618">
    <property type="entry name" value="MotA_ExbB"/>
    <property type="match status" value="1"/>
</dbReference>
<dbReference type="PANTHER" id="PTHR30625:SF15">
    <property type="entry name" value="BIOPOLYMER TRANSPORT PROTEIN EXBB"/>
    <property type="match status" value="1"/>
</dbReference>
<evidence type="ECO:0000313" key="11">
    <source>
        <dbReference type="EMBL" id="BDU73765.1"/>
    </source>
</evidence>
<keyword evidence="11" id="KW-0966">Cell projection</keyword>
<dbReference type="GO" id="GO:0005886">
    <property type="term" value="C:plasma membrane"/>
    <property type="evidence" value="ECO:0007669"/>
    <property type="project" value="UniProtKB-SubCell"/>
</dbReference>
<evidence type="ECO:0000256" key="4">
    <source>
        <dbReference type="ARBA" id="ARBA00022692"/>
    </source>
</evidence>
<dbReference type="PANTHER" id="PTHR30625">
    <property type="entry name" value="PROTEIN TOLQ"/>
    <property type="match status" value="1"/>
</dbReference>
<evidence type="ECO:0000256" key="7">
    <source>
        <dbReference type="ARBA" id="ARBA00023136"/>
    </source>
</evidence>
<dbReference type="KEGG" id="msil:METEAL_29390"/>
<keyword evidence="5 8" id="KW-0653">Protein transport</keyword>
<keyword evidence="4 9" id="KW-0812">Transmembrane</keyword>
<keyword evidence="11" id="KW-0282">Flagellum</keyword>
<evidence type="ECO:0000256" key="2">
    <source>
        <dbReference type="ARBA" id="ARBA00022448"/>
    </source>
</evidence>
<dbReference type="Proteomes" id="UP001238179">
    <property type="component" value="Chromosome"/>
</dbReference>
<name>A0AA48GQC0_9BACT</name>
<evidence type="ECO:0000256" key="3">
    <source>
        <dbReference type="ARBA" id="ARBA00022475"/>
    </source>
</evidence>
<evidence type="ECO:0000256" key="5">
    <source>
        <dbReference type="ARBA" id="ARBA00022927"/>
    </source>
</evidence>
<comment type="subcellular location">
    <subcellularLocation>
        <location evidence="1">Cell membrane</location>
        <topology evidence="1">Multi-pass membrane protein</topology>
    </subcellularLocation>
    <subcellularLocation>
        <location evidence="8">Membrane</location>
        <topology evidence="8">Multi-pass membrane protein</topology>
    </subcellularLocation>
</comment>
<evidence type="ECO:0000256" key="1">
    <source>
        <dbReference type="ARBA" id="ARBA00004651"/>
    </source>
</evidence>
<feature type="transmembrane region" description="Helical" evidence="9">
    <location>
        <begin position="192"/>
        <end position="213"/>
    </location>
</feature>
<organism evidence="11 12">
    <name type="scientific">Mesoterricola silvestris</name>
    <dbReference type="NCBI Taxonomy" id="2927979"/>
    <lineage>
        <taxon>Bacteria</taxon>
        <taxon>Pseudomonadati</taxon>
        <taxon>Acidobacteriota</taxon>
        <taxon>Holophagae</taxon>
        <taxon>Holophagales</taxon>
        <taxon>Holophagaceae</taxon>
        <taxon>Mesoterricola</taxon>
    </lineage>
</organism>
<keyword evidence="3" id="KW-1003">Cell membrane</keyword>
<evidence type="ECO:0000313" key="12">
    <source>
        <dbReference type="Proteomes" id="UP001238179"/>
    </source>
</evidence>
<protein>
    <submittedName>
        <fullName evidence="11">Flagellar motor protein MotA</fullName>
    </submittedName>
</protein>
<keyword evidence="11" id="KW-0969">Cilium</keyword>
<evidence type="ECO:0000256" key="8">
    <source>
        <dbReference type="RuleBase" id="RU004057"/>
    </source>
</evidence>
<dbReference type="EMBL" id="AP027080">
    <property type="protein sequence ID" value="BDU73765.1"/>
    <property type="molecule type" value="Genomic_DNA"/>
</dbReference>
<keyword evidence="7 9" id="KW-0472">Membrane</keyword>
<feature type="transmembrane region" description="Helical" evidence="9">
    <location>
        <begin position="31"/>
        <end position="52"/>
    </location>
</feature>
<keyword evidence="12" id="KW-1185">Reference proteome</keyword>
<dbReference type="RefSeq" id="WP_316412433.1">
    <property type="nucleotide sequence ID" value="NZ_AP027080.1"/>
</dbReference>
<keyword evidence="2 8" id="KW-0813">Transport</keyword>
<dbReference type="AlphaFoldDB" id="A0AA48GQC0"/>
<dbReference type="GO" id="GO:0017038">
    <property type="term" value="P:protein import"/>
    <property type="evidence" value="ECO:0007669"/>
    <property type="project" value="TreeGrafter"/>
</dbReference>